<evidence type="ECO:0000256" key="1">
    <source>
        <dbReference type="SAM" id="MobiDB-lite"/>
    </source>
</evidence>
<protein>
    <submittedName>
        <fullName evidence="2">Uncharacterized protein</fullName>
    </submittedName>
</protein>
<evidence type="ECO:0000313" key="2">
    <source>
        <dbReference type="EMBL" id="TGJ68697.1"/>
    </source>
</evidence>
<organism evidence="2 3">
    <name type="scientific">Orbilia oligospora</name>
    <name type="common">Nematode-trapping fungus</name>
    <name type="synonym">Arthrobotrys oligospora</name>
    <dbReference type="NCBI Taxonomy" id="2813651"/>
    <lineage>
        <taxon>Eukaryota</taxon>
        <taxon>Fungi</taxon>
        <taxon>Dikarya</taxon>
        <taxon>Ascomycota</taxon>
        <taxon>Pezizomycotina</taxon>
        <taxon>Orbiliomycetes</taxon>
        <taxon>Orbiliales</taxon>
        <taxon>Orbiliaceae</taxon>
        <taxon>Orbilia</taxon>
    </lineage>
</organism>
<name>A0A7C8KR89_ORBOL</name>
<reference evidence="2 3" key="1">
    <citation type="submission" date="2019-03" db="EMBL/GenBank/DDBJ databases">
        <title>Nematode-trapping fungi genome.</title>
        <authorList>
            <person name="Vidal-Diez De Ulzurrun G."/>
        </authorList>
    </citation>
    <scope>NUCLEOTIDE SEQUENCE [LARGE SCALE GENOMIC DNA]</scope>
    <source>
        <strain evidence="2 3">TWF154</strain>
    </source>
</reference>
<dbReference type="AlphaFoldDB" id="A0A7C8KR89"/>
<accession>A0A7C8KR89</accession>
<gene>
    <name evidence="2" type="ORF">EYR41_004788</name>
</gene>
<sequence>MTGSPAHDPLELSREHSEPFCNSALPRRPAAPSIGACQTVPKMSCSTRVHESAQKILQLGLRPNLWIWAGRALVPQNPANGGKRSSKHRLR</sequence>
<dbReference type="EMBL" id="SOZJ01000003">
    <property type="protein sequence ID" value="TGJ68697.1"/>
    <property type="molecule type" value="Genomic_DNA"/>
</dbReference>
<evidence type="ECO:0000313" key="3">
    <source>
        <dbReference type="Proteomes" id="UP000297595"/>
    </source>
</evidence>
<feature type="region of interest" description="Disordered" evidence="1">
    <location>
        <begin position="1"/>
        <end position="33"/>
    </location>
</feature>
<feature type="compositionally biased region" description="Basic and acidic residues" evidence="1">
    <location>
        <begin position="8"/>
        <end position="18"/>
    </location>
</feature>
<comment type="caution">
    <text evidence="2">The sequence shown here is derived from an EMBL/GenBank/DDBJ whole genome shotgun (WGS) entry which is preliminary data.</text>
</comment>
<proteinExistence type="predicted"/>
<dbReference type="Proteomes" id="UP000297595">
    <property type="component" value="Unassembled WGS sequence"/>
</dbReference>